<gene>
    <name evidence="1" type="ORF">VTAP4600_A0977</name>
</gene>
<dbReference type="Proteomes" id="UP000235828">
    <property type="component" value="Chromosome A"/>
</dbReference>
<protein>
    <submittedName>
        <fullName evidence="1">Uncharacterized protein</fullName>
    </submittedName>
</protein>
<organism evidence="1 2">
    <name type="scientific">Vibrio tapetis subsp. tapetis</name>
    <dbReference type="NCBI Taxonomy" id="1671868"/>
    <lineage>
        <taxon>Bacteria</taxon>
        <taxon>Pseudomonadati</taxon>
        <taxon>Pseudomonadota</taxon>
        <taxon>Gammaproteobacteria</taxon>
        <taxon>Vibrionales</taxon>
        <taxon>Vibrionaceae</taxon>
        <taxon>Vibrio</taxon>
    </lineage>
</organism>
<dbReference type="EMBL" id="LT960611">
    <property type="protein sequence ID" value="SON48956.1"/>
    <property type="molecule type" value="Genomic_DNA"/>
</dbReference>
<accession>A0A2N8ZAN7</accession>
<proteinExistence type="predicted"/>
<dbReference type="KEGG" id="vta:A0977"/>
<evidence type="ECO:0000313" key="1">
    <source>
        <dbReference type="EMBL" id="SON48956.1"/>
    </source>
</evidence>
<evidence type="ECO:0000313" key="2">
    <source>
        <dbReference type="Proteomes" id="UP000235828"/>
    </source>
</evidence>
<sequence>MTLGSTTFVTDSANTKSTILGRAGAGLGAVATSTGSGPSGSIRVSGC</sequence>
<name>A0A2N8ZAN7_9VIBR</name>
<dbReference type="AlphaFoldDB" id="A0A2N8ZAN7"/>
<reference evidence="1 2" key="1">
    <citation type="submission" date="2017-10" db="EMBL/GenBank/DDBJ databases">
        <authorList>
            <person name="Banno H."/>
            <person name="Chua N.-H."/>
        </authorList>
    </citation>
    <scope>NUCLEOTIDE SEQUENCE [LARGE SCALE GENOMIC DNA]</scope>
    <source>
        <strain evidence="1">Vibrio tapetis CECT4600</strain>
    </source>
</reference>
<keyword evidence="2" id="KW-1185">Reference proteome</keyword>